<organism evidence="1">
    <name type="scientific">Ensete ventricosum</name>
    <name type="common">Abyssinian banana</name>
    <name type="synonym">Musa ensete</name>
    <dbReference type="NCBI Taxonomy" id="4639"/>
    <lineage>
        <taxon>Eukaryota</taxon>
        <taxon>Viridiplantae</taxon>
        <taxon>Streptophyta</taxon>
        <taxon>Embryophyta</taxon>
        <taxon>Tracheophyta</taxon>
        <taxon>Spermatophyta</taxon>
        <taxon>Magnoliopsida</taxon>
        <taxon>Liliopsida</taxon>
        <taxon>Zingiberales</taxon>
        <taxon>Musaceae</taxon>
        <taxon>Ensete</taxon>
    </lineage>
</organism>
<dbReference type="AlphaFoldDB" id="A0A445MLF7"/>
<evidence type="ECO:0000313" key="1">
    <source>
        <dbReference type="EMBL" id="RZR75038.1"/>
    </source>
</evidence>
<protein>
    <submittedName>
        <fullName evidence="1">Uncharacterized protein</fullName>
    </submittedName>
</protein>
<sequence>MVGAHRDAKGERCGPLMDVARTHGDHDRIRCAARPTNPVSIAACIATKPTHRTTWNNDWASATQTQTQTHSVRAPPTILCQWMAKRYATSIIGMDHRPAPKQRGHGAF</sequence>
<name>A0A445MLF7_ENSVE</name>
<gene>
    <name evidence="1" type="ORF">BHM03_00048397</name>
</gene>
<dbReference type="EMBL" id="KV876511">
    <property type="protein sequence ID" value="RZR75038.1"/>
    <property type="molecule type" value="Genomic_DNA"/>
</dbReference>
<proteinExistence type="predicted"/>
<dbReference type="Proteomes" id="UP000290560">
    <property type="component" value="Unassembled WGS sequence"/>
</dbReference>
<accession>A0A445MLF7</accession>
<reference evidence="1" key="1">
    <citation type="journal article" date="2018" name="Data Brief">
        <title>Genome sequence data from 17 accessions of Ensete ventricosum, a staple food crop for millions in Ethiopia.</title>
        <authorList>
            <person name="Yemataw Z."/>
            <person name="Muzemil S."/>
            <person name="Ambachew D."/>
            <person name="Tripathi L."/>
            <person name="Tesfaye K."/>
            <person name="Chala A."/>
            <person name="Farbos A."/>
            <person name="O'Neill P."/>
            <person name="Moore K."/>
            <person name="Grant M."/>
            <person name="Studholme D.J."/>
        </authorList>
    </citation>
    <scope>NUCLEOTIDE SEQUENCE [LARGE SCALE GENOMIC DNA]</scope>
    <source>
        <tissue evidence="1">Leaf</tissue>
    </source>
</reference>